<sequence length="371" mass="42767">MGGVLISLPVIAALCNNTQNQTNNNEKKNPEKLNQDKNKSNEIAVLKVWNENFKDKLDSAQSYEIILNKLIKLLNGNKDLKISLANQNDLKKRFSKDIEVKLTQKLALKVNDNDLLLEAGKVAYGQQATKYKDPNTGEIKETLEKDLSKLKQFENVKEITQIGFYDDEWNNYLTKHGVKYNYIQMVKLPKSVNKVPSLLPEEITALIEVFSGNTNAKIEGIESWNTKNIMNTKGLFNNAQLFDGNISKWDVSNVTNMHDMFNGAKSFNQDISKWQTKSLKYLYRTFSRAEKFNQDISNWDVSNVARFSRVLYGAKSFNQDLSKWDINITRLEKFQGDKTGYDDWNKRTLIEKEKSKWPLNLQNVNASIRNK</sequence>
<dbReference type="AlphaFoldDB" id="A5IYB5"/>
<dbReference type="HOGENOM" id="CLU_025777_1_1_14"/>
<dbReference type="GeneID" id="93358089"/>
<evidence type="ECO:0008006" key="3">
    <source>
        <dbReference type="Google" id="ProtNLM"/>
    </source>
</evidence>
<accession>A5IYB5</accession>
<dbReference type="RefSeq" id="WP_011949500.1">
    <property type="nucleotide sequence ID" value="NC_009497.1"/>
</dbReference>
<evidence type="ECO:0000313" key="1">
    <source>
        <dbReference type="EMBL" id="CAL59024.1"/>
    </source>
</evidence>
<evidence type="ECO:0000313" key="2">
    <source>
        <dbReference type="Proteomes" id="UP000007065"/>
    </source>
</evidence>
<protein>
    <recommendedName>
        <fullName evidence="3">Lipoprotein</fullName>
    </recommendedName>
</protein>
<gene>
    <name evidence="1" type="ordered locus">MAG3260</name>
</gene>
<dbReference type="InterPro" id="IPR011889">
    <property type="entry name" value="Liste_lipo_26"/>
</dbReference>
<reference evidence="2" key="1">
    <citation type="journal article" date="2007" name="PLoS Genet.">
        <title>Being pathogenic, plastic, and sexual while living with a nearly minimal bacterial genome.</title>
        <authorList>
            <person name="Sirand-Pugnet P."/>
            <person name="Lartigue C."/>
            <person name="Marenda M."/>
            <person name="Jacob D."/>
            <person name="Barre A."/>
            <person name="Barbe V."/>
            <person name="Schenowitz C."/>
            <person name="Mangenot S."/>
            <person name="Couloux A."/>
            <person name="Segurens B."/>
            <person name="de Daruvar A."/>
            <person name="Blanchard A."/>
            <person name="Citti C."/>
        </authorList>
    </citation>
    <scope>NUCLEOTIDE SEQUENCE [LARGE SCALE GENOMIC DNA]</scope>
    <source>
        <strain evidence="2">PG2</strain>
    </source>
</reference>
<dbReference type="STRING" id="347257.MAG3260"/>
<dbReference type="EMBL" id="CU179680">
    <property type="protein sequence ID" value="CAL59024.1"/>
    <property type="molecule type" value="Genomic_DNA"/>
</dbReference>
<dbReference type="NCBIfam" id="TIGR02167">
    <property type="entry name" value="Liste_lipo_26"/>
    <property type="match status" value="2"/>
</dbReference>
<name>A5IYB5_MYCAP</name>
<keyword evidence="2" id="KW-1185">Reference proteome</keyword>
<dbReference type="Pfam" id="PF03382">
    <property type="entry name" value="DUF285"/>
    <property type="match status" value="1"/>
</dbReference>
<dbReference type="InterPro" id="IPR005046">
    <property type="entry name" value="DUF285"/>
</dbReference>
<proteinExistence type="predicted"/>
<dbReference type="Proteomes" id="UP000007065">
    <property type="component" value="Chromosome"/>
</dbReference>
<dbReference type="KEGG" id="maa:MAG3260"/>
<organism evidence="1 2">
    <name type="scientific">Mycoplasmopsis agalactiae (strain NCTC 10123 / CIP 59.7 / PG2)</name>
    <name type="common">Mycoplasma agalactiae</name>
    <dbReference type="NCBI Taxonomy" id="347257"/>
    <lineage>
        <taxon>Bacteria</taxon>
        <taxon>Bacillati</taxon>
        <taxon>Mycoplasmatota</taxon>
        <taxon>Mycoplasmoidales</taxon>
        <taxon>Metamycoplasmataceae</taxon>
        <taxon>Mycoplasmopsis</taxon>
    </lineage>
</organism>